<name>A0A1I7ID44_9FLAO</name>
<dbReference type="OrthoDB" id="1144067at2"/>
<dbReference type="AlphaFoldDB" id="A0A1I7ID44"/>
<proteinExistence type="predicted"/>
<evidence type="ECO:0000313" key="1">
    <source>
        <dbReference type="EMBL" id="SFU70893.1"/>
    </source>
</evidence>
<protein>
    <submittedName>
        <fullName evidence="1">Uncharacterized protein</fullName>
    </submittedName>
</protein>
<organism evidence="1 2">
    <name type="scientific">Pustulibacterium marinum</name>
    <dbReference type="NCBI Taxonomy" id="1224947"/>
    <lineage>
        <taxon>Bacteria</taxon>
        <taxon>Pseudomonadati</taxon>
        <taxon>Bacteroidota</taxon>
        <taxon>Flavobacteriia</taxon>
        <taxon>Flavobacteriales</taxon>
        <taxon>Flavobacteriaceae</taxon>
        <taxon>Pustulibacterium</taxon>
    </lineage>
</organism>
<keyword evidence="2" id="KW-1185">Reference proteome</keyword>
<dbReference type="RefSeq" id="WP_093026133.1">
    <property type="nucleotide sequence ID" value="NZ_FPBK01000015.1"/>
</dbReference>
<dbReference type="EMBL" id="FPBK01000015">
    <property type="protein sequence ID" value="SFU70893.1"/>
    <property type="molecule type" value="Genomic_DNA"/>
</dbReference>
<reference evidence="1 2" key="1">
    <citation type="submission" date="2016-10" db="EMBL/GenBank/DDBJ databases">
        <authorList>
            <person name="de Groot N.N."/>
        </authorList>
    </citation>
    <scope>NUCLEOTIDE SEQUENCE [LARGE SCALE GENOMIC DNA]</scope>
    <source>
        <strain evidence="1 2">CGMCC 1.12333</strain>
    </source>
</reference>
<accession>A0A1I7ID44</accession>
<evidence type="ECO:0000313" key="2">
    <source>
        <dbReference type="Proteomes" id="UP000199138"/>
    </source>
</evidence>
<dbReference type="Proteomes" id="UP000199138">
    <property type="component" value="Unassembled WGS sequence"/>
</dbReference>
<sequence>MKKNKKRFLIAGILLDLIGMASFTVPVLGELSDLVWAPISGWIMSKMYKGKEGRIAAKIAMIEEILPFSDIIPTFTIMWIYTYVIKSEDKDEGRLIPIRIRSNR</sequence>
<dbReference type="STRING" id="1224947.SAMN05216480_11522"/>
<gene>
    <name evidence="1" type="ORF">SAMN05216480_11522</name>
</gene>